<evidence type="ECO:0000259" key="2">
    <source>
        <dbReference type="Pfam" id="PF09851"/>
    </source>
</evidence>
<organism evidence="3 4">
    <name type="scientific">Pectinatus haikarae</name>
    <dbReference type="NCBI Taxonomy" id="349096"/>
    <lineage>
        <taxon>Bacteria</taxon>
        <taxon>Bacillati</taxon>
        <taxon>Bacillota</taxon>
        <taxon>Negativicutes</taxon>
        <taxon>Selenomonadales</taxon>
        <taxon>Selenomonadaceae</taxon>
        <taxon>Pectinatus</taxon>
    </lineage>
</organism>
<reference evidence="3 4" key="1">
    <citation type="submission" date="2023-07" db="EMBL/GenBank/DDBJ databases">
        <title>Genomic Encyclopedia of Type Strains, Phase IV (KMG-IV): sequencing the most valuable type-strain genomes for metagenomic binning, comparative biology and taxonomic classification.</title>
        <authorList>
            <person name="Goeker M."/>
        </authorList>
    </citation>
    <scope>NUCLEOTIDE SEQUENCE [LARGE SCALE GENOMIC DNA]</scope>
    <source>
        <strain evidence="3 4">DSM 16980</strain>
    </source>
</reference>
<name>A0ABT9Y6S2_9FIRM</name>
<feature type="domain" description="SHOCT" evidence="2">
    <location>
        <begin position="58"/>
        <end position="84"/>
    </location>
</feature>
<dbReference type="EMBL" id="JAUSUE010000007">
    <property type="protein sequence ID" value="MDQ0203522.1"/>
    <property type="molecule type" value="Genomic_DNA"/>
</dbReference>
<dbReference type="InterPro" id="IPR018649">
    <property type="entry name" value="SHOCT"/>
</dbReference>
<evidence type="ECO:0000313" key="4">
    <source>
        <dbReference type="Proteomes" id="UP001239167"/>
    </source>
</evidence>
<keyword evidence="4" id="KW-1185">Reference proteome</keyword>
<dbReference type="Proteomes" id="UP001239167">
    <property type="component" value="Unassembled WGS sequence"/>
</dbReference>
<evidence type="ECO:0000313" key="3">
    <source>
        <dbReference type="EMBL" id="MDQ0203522.1"/>
    </source>
</evidence>
<dbReference type="Pfam" id="PF09851">
    <property type="entry name" value="SHOCT"/>
    <property type="match status" value="1"/>
</dbReference>
<keyword evidence="1" id="KW-0472">Membrane</keyword>
<dbReference type="RefSeq" id="WP_231038535.1">
    <property type="nucleotide sequence ID" value="NZ_CP116940.1"/>
</dbReference>
<accession>A0ABT9Y6S2</accession>
<protein>
    <submittedName>
        <fullName evidence="3">Membrane protein</fullName>
    </submittedName>
</protein>
<proteinExistence type="predicted"/>
<evidence type="ECO:0000256" key="1">
    <source>
        <dbReference type="SAM" id="Phobius"/>
    </source>
</evidence>
<comment type="caution">
    <text evidence="3">The sequence shown here is derived from an EMBL/GenBank/DDBJ whole genome shotgun (WGS) entry which is preliminary data.</text>
</comment>
<gene>
    <name evidence="3" type="ORF">J2S01_001238</name>
</gene>
<keyword evidence="1" id="KW-0812">Transmembrane</keyword>
<keyword evidence="1" id="KW-1133">Transmembrane helix</keyword>
<feature type="transmembrane region" description="Helical" evidence="1">
    <location>
        <begin position="20"/>
        <end position="40"/>
    </location>
</feature>
<sequence>MMGYGGFGGHYGFDWLGAGFGMITHLAFTVLIVMAAIYFYKNIFRGGNCRHLRGQNDAALEILRERYAKGELPAEEFQKMKKELQ</sequence>